<name>A0A452UD09_URSMA</name>
<accession>A0A452UD09</accession>
<sequence length="88" mass="9498">ISWPRGRMRGPTARWRAGVGGVSGRPGSFSYGLREAKCREAGRSVGHLPSLLPVSRGCAQVPVDPKPGPRVRGLQFPRQGAFFPGRVF</sequence>
<reference evidence="2" key="1">
    <citation type="submission" date="2019-03" db="UniProtKB">
        <authorList>
            <consortium name="Ensembl"/>
        </authorList>
    </citation>
    <scope>IDENTIFICATION</scope>
</reference>
<organism evidence="2">
    <name type="scientific">Ursus maritimus</name>
    <name type="common">Polar bear</name>
    <name type="synonym">Thalarctos maritimus</name>
    <dbReference type="NCBI Taxonomy" id="29073"/>
    <lineage>
        <taxon>Eukaryota</taxon>
        <taxon>Metazoa</taxon>
        <taxon>Chordata</taxon>
        <taxon>Craniata</taxon>
        <taxon>Vertebrata</taxon>
        <taxon>Euteleostomi</taxon>
        <taxon>Mammalia</taxon>
        <taxon>Eutheria</taxon>
        <taxon>Laurasiatheria</taxon>
        <taxon>Carnivora</taxon>
        <taxon>Caniformia</taxon>
        <taxon>Ursidae</taxon>
        <taxon>Ursus</taxon>
    </lineage>
</organism>
<dbReference type="AlphaFoldDB" id="A0A452UD09"/>
<dbReference type="Ensembl" id="ENSUMAT00000022156.1">
    <property type="protein sequence ID" value="ENSUMAP00000018733.1"/>
    <property type="gene ID" value="ENSUMAG00000013756.1"/>
</dbReference>
<evidence type="ECO:0000313" key="2">
    <source>
        <dbReference type="Ensembl" id="ENSUMAP00000018733"/>
    </source>
</evidence>
<feature type="region of interest" description="Disordered" evidence="1">
    <location>
        <begin position="1"/>
        <end position="23"/>
    </location>
</feature>
<evidence type="ECO:0000256" key="1">
    <source>
        <dbReference type="SAM" id="MobiDB-lite"/>
    </source>
</evidence>
<proteinExistence type="predicted"/>
<protein>
    <submittedName>
        <fullName evidence="2">Uncharacterized protein</fullName>
    </submittedName>
</protein>